<dbReference type="Proteomes" id="UP001516061">
    <property type="component" value="Unassembled WGS sequence"/>
</dbReference>
<comment type="subcellular location">
    <subcellularLocation>
        <location evidence="1 7">Cell membrane</location>
        <topology evidence="1 7">Multi-pass membrane protein</topology>
    </subcellularLocation>
</comment>
<protein>
    <submittedName>
        <fullName evidence="9">Peptide/nickel transport system permease protein</fullName>
    </submittedName>
</protein>
<dbReference type="Pfam" id="PF19300">
    <property type="entry name" value="BPD_transp_1_N"/>
    <property type="match status" value="1"/>
</dbReference>
<evidence type="ECO:0000259" key="8">
    <source>
        <dbReference type="PROSITE" id="PS50928"/>
    </source>
</evidence>
<dbReference type="RefSeq" id="WP_173805931.1">
    <property type="nucleotide sequence ID" value="NZ_JABSNM010000011.1"/>
</dbReference>
<dbReference type="PROSITE" id="PS50928">
    <property type="entry name" value="ABC_TM1"/>
    <property type="match status" value="1"/>
</dbReference>
<feature type="transmembrane region" description="Helical" evidence="7">
    <location>
        <begin position="12"/>
        <end position="30"/>
    </location>
</feature>
<evidence type="ECO:0000256" key="7">
    <source>
        <dbReference type="RuleBase" id="RU363032"/>
    </source>
</evidence>
<proteinExistence type="inferred from homology"/>
<evidence type="ECO:0000313" key="10">
    <source>
        <dbReference type="Proteomes" id="UP001516061"/>
    </source>
</evidence>
<comment type="caution">
    <text evidence="9">The sequence shown here is derived from an EMBL/GenBank/DDBJ whole genome shotgun (WGS) entry which is preliminary data.</text>
</comment>
<name>A0ABX2G688_9BURK</name>
<sequence>MPAMLTGRLLQALLVLLAVELIAFLMFRHVGDPVVFLLGQDATPAQAAALRASLGLDRPVLEQYLAFLGRVLQGDLGLSLAQGMRVSRLLLERLPATLELALLACALALLAGLPLGMHVALHPRALSARLAGAATLLGVSVPTFLIGIGLIHLFSVRLGWLPSFGRGEVVDLGEGWTTGLLTADGWRHLVLPVLTLAIFQLALIVRLVAAGLREAMASEFVRFARARGLPETRVRRHALRHALLPVMTVVGLQFGGLIAFSIITETVFQWPGLGLLFVQAVGAADVPVLAAYLGLTALVFVLVNLVVDLLQLWIDPRLRTAGRGAEVRA</sequence>
<keyword evidence="5 7" id="KW-1133">Transmembrane helix</keyword>
<evidence type="ECO:0000256" key="5">
    <source>
        <dbReference type="ARBA" id="ARBA00022989"/>
    </source>
</evidence>
<dbReference type="EMBL" id="JABSNM010000011">
    <property type="protein sequence ID" value="NRT56919.1"/>
    <property type="molecule type" value="Genomic_DNA"/>
</dbReference>
<keyword evidence="3" id="KW-1003">Cell membrane</keyword>
<dbReference type="InterPro" id="IPR045621">
    <property type="entry name" value="BPD_transp_1_N"/>
</dbReference>
<gene>
    <name evidence="9" type="ORF">HNQ01_002668</name>
</gene>
<dbReference type="CDD" id="cd06261">
    <property type="entry name" value="TM_PBP2"/>
    <property type="match status" value="1"/>
</dbReference>
<accession>A0ABX2G688</accession>
<dbReference type="Pfam" id="PF00528">
    <property type="entry name" value="BPD_transp_1"/>
    <property type="match status" value="1"/>
</dbReference>
<feature type="transmembrane region" description="Helical" evidence="7">
    <location>
        <begin position="100"/>
        <end position="121"/>
    </location>
</feature>
<dbReference type="InterPro" id="IPR000515">
    <property type="entry name" value="MetI-like"/>
</dbReference>
<keyword evidence="6 7" id="KW-0472">Membrane</keyword>
<reference evidence="9 10" key="1">
    <citation type="submission" date="2020-05" db="EMBL/GenBank/DDBJ databases">
        <title>Genomic Encyclopedia of Type Strains, Phase IV (KMG-V): Genome sequencing to study the core and pangenomes of soil and plant-associated prokaryotes.</title>
        <authorList>
            <person name="Whitman W."/>
        </authorList>
    </citation>
    <scope>NUCLEOTIDE SEQUENCE [LARGE SCALE GENOMIC DNA]</scope>
    <source>
        <strain evidence="9 10">C29</strain>
    </source>
</reference>
<feature type="transmembrane region" description="Helical" evidence="7">
    <location>
        <begin position="288"/>
        <end position="310"/>
    </location>
</feature>
<evidence type="ECO:0000256" key="3">
    <source>
        <dbReference type="ARBA" id="ARBA00022475"/>
    </source>
</evidence>
<feature type="transmembrane region" description="Helical" evidence="7">
    <location>
        <begin position="242"/>
        <end position="268"/>
    </location>
</feature>
<dbReference type="PANTHER" id="PTHR43163:SF2">
    <property type="entry name" value="ABC TRANSPORTER PERMEASE PROTEIN"/>
    <property type="match status" value="1"/>
</dbReference>
<comment type="similarity">
    <text evidence="7">Belongs to the binding-protein-dependent transport system permease family.</text>
</comment>
<keyword evidence="2 7" id="KW-0813">Transport</keyword>
<evidence type="ECO:0000256" key="1">
    <source>
        <dbReference type="ARBA" id="ARBA00004651"/>
    </source>
</evidence>
<evidence type="ECO:0000313" key="9">
    <source>
        <dbReference type="EMBL" id="NRT56919.1"/>
    </source>
</evidence>
<dbReference type="InterPro" id="IPR035906">
    <property type="entry name" value="MetI-like_sf"/>
</dbReference>
<dbReference type="SUPFAM" id="SSF161098">
    <property type="entry name" value="MetI-like"/>
    <property type="match status" value="1"/>
</dbReference>
<feature type="transmembrane region" description="Helical" evidence="7">
    <location>
        <begin position="189"/>
        <end position="209"/>
    </location>
</feature>
<organism evidence="9 10">
    <name type="scientific">Sphaerotilus uruguayifluvii</name>
    <dbReference type="NCBI Taxonomy" id="2735897"/>
    <lineage>
        <taxon>Bacteria</taxon>
        <taxon>Pseudomonadati</taxon>
        <taxon>Pseudomonadota</taxon>
        <taxon>Betaproteobacteria</taxon>
        <taxon>Burkholderiales</taxon>
        <taxon>Sphaerotilaceae</taxon>
        <taxon>Sphaerotilus</taxon>
    </lineage>
</organism>
<evidence type="ECO:0000256" key="6">
    <source>
        <dbReference type="ARBA" id="ARBA00023136"/>
    </source>
</evidence>
<feature type="transmembrane region" description="Helical" evidence="7">
    <location>
        <begin position="133"/>
        <end position="154"/>
    </location>
</feature>
<keyword evidence="4 7" id="KW-0812">Transmembrane</keyword>
<dbReference type="Gene3D" id="1.10.3720.10">
    <property type="entry name" value="MetI-like"/>
    <property type="match status" value="1"/>
</dbReference>
<dbReference type="PANTHER" id="PTHR43163">
    <property type="entry name" value="DIPEPTIDE TRANSPORT SYSTEM PERMEASE PROTEIN DPPB-RELATED"/>
    <property type="match status" value="1"/>
</dbReference>
<keyword evidence="10" id="KW-1185">Reference proteome</keyword>
<evidence type="ECO:0000256" key="4">
    <source>
        <dbReference type="ARBA" id="ARBA00022692"/>
    </source>
</evidence>
<feature type="domain" description="ABC transmembrane type-1" evidence="8">
    <location>
        <begin position="94"/>
        <end position="311"/>
    </location>
</feature>
<evidence type="ECO:0000256" key="2">
    <source>
        <dbReference type="ARBA" id="ARBA00022448"/>
    </source>
</evidence>